<dbReference type="EMBL" id="FNHI01000021">
    <property type="protein sequence ID" value="SDN17664.1"/>
    <property type="molecule type" value="Genomic_DNA"/>
</dbReference>
<evidence type="ECO:0000313" key="2">
    <source>
        <dbReference type="Proteomes" id="UP000199063"/>
    </source>
</evidence>
<dbReference type="Proteomes" id="UP000199063">
    <property type="component" value="Unassembled WGS sequence"/>
</dbReference>
<dbReference type="STRING" id="1196353.SAMN05444921_12116"/>
<dbReference type="AlphaFoldDB" id="A0A1G9Z8K4"/>
<organism evidence="1 2">
    <name type="scientific">Streptomyces wuyuanensis</name>
    <dbReference type="NCBI Taxonomy" id="1196353"/>
    <lineage>
        <taxon>Bacteria</taxon>
        <taxon>Bacillati</taxon>
        <taxon>Actinomycetota</taxon>
        <taxon>Actinomycetes</taxon>
        <taxon>Kitasatosporales</taxon>
        <taxon>Streptomycetaceae</taxon>
        <taxon>Streptomyces</taxon>
    </lineage>
</organism>
<protein>
    <submittedName>
        <fullName evidence="1">Uncharacterized protein</fullName>
    </submittedName>
</protein>
<name>A0A1G9Z8K4_9ACTN</name>
<reference evidence="2" key="1">
    <citation type="submission" date="2016-10" db="EMBL/GenBank/DDBJ databases">
        <authorList>
            <person name="Varghese N."/>
            <person name="Submissions S."/>
        </authorList>
    </citation>
    <scope>NUCLEOTIDE SEQUENCE [LARGE SCALE GENOMIC DNA]</scope>
    <source>
        <strain evidence="2">CGMCC 4.7042</strain>
    </source>
</reference>
<proteinExistence type="predicted"/>
<dbReference type="OrthoDB" id="4237396at2"/>
<sequence>MPLASPRTWVVGETVTAALMNAEIRDQMNALIADVDYVHKTADESVASSTTLQNDNHLLVSVLANSEYEIIVRIAVNGAASSDFKMAWTLPAGCTGQRFSSGPAVSSATSTADTTTRASGLTNSFGTEINYGVFSTGQLSFVEEILYVVTSSTAGTVQMRWAQNASSATATTVVAGSYIVVRRTA</sequence>
<keyword evidence="2" id="KW-1185">Reference proteome</keyword>
<evidence type="ECO:0000313" key="1">
    <source>
        <dbReference type="EMBL" id="SDN17664.1"/>
    </source>
</evidence>
<dbReference type="RefSeq" id="WP_093659257.1">
    <property type="nucleotide sequence ID" value="NZ_FNHI01000021.1"/>
</dbReference>
<accession>A0A1G9Z8K4</accession>
<dbReference type="GeneID" id="40832599"/>
<gene>
    <name evidence="1" type="ORF">SAMN05444921_12116</name>
</gene>